<evidence type="ECO:0000313" key="2">
    <source>
        <dbReference type="Proteomes" id="UP000559653"/>
    </source>
</evidence>
<reference evidence="1 2" key="1">
    <citation type="journal article" date="2020" name="Appl. Environ. Microbiol.">
        <title>Genomic Characteristics of a Novel Species of Ammonia-Oxidizing Archaea from the Jiulong River Estuary.</title>
        <authorList>
            <person name="Zou D."/>
            <person name="Wan R."/>
            <person name="Han L."/>
            <person name="Xu M.N."/>
            <person name="Liu Y."/>
            <person name="Liu H."/>
            <person name="Kao S.J."/>
            <person name="Li M."/>
        </authorList>
    </citation>
    <scope>NUCLEOTIDE SEQUENCE [LARGE SCALE GENOMIC DNA]</scope>
    <source>
        <strain evidence="1">W1bin1</strain>
    </source>
</reference>
<evidence type="ECO:0000313" key="1">
    <source>
        <dbReference type="EMBL" id="MBA4452731.1"/>
    </source>
</evidence>
<proteinExistence type="predicted"/>
<gene>
    <name evidence="1" type="ORF">H2B03_06160</name>
</gene>
<comment type="caution">
    <text evidence="1">The sequence shown here is derived from an EMBL/GenBank/DDBJ whole genome shotgun (WGS) entry which is preliminary data.</text>
</comment>
<protein>
    <submittedName>
        <fullName evidence="1">Uncharacterized protein</fullName>
    </submittedName>
</protein>
<name>A0AC60VZ26_9ARCH</name>
<accession>A0AC60VZ26</accession>
<dbReference type="Proteomes" id="UP000559653">
    <property type="component" value="Unassembled WGS sequence"/>
</dbReference>
<sequence length="186" mass="22171">MNASQFIKLVQKQKQIPKHIRLYLVSKNHFFINDGFLKDGFESKLLIQNNRDSVLSAFSKMAFIFDEIIRLRIVGYTNNQNSVELMYLLHLIPVNRKIRTFLDWKLFSPEFARDMSRLFLVRSHTVHCVSLNEVQYKPDKKITLSETKGFNLFKKDMVKAWKHLLNVYALEQEQISWDILYKEIKL</sequence>
<dbReference type="EMBL" id="JACEMZ010000039">
    <property type="protein sequence ID" value="MBA4452731.1"/>
    <property type="molecule type" value="Genomic_DNA"/>
</dbReference>
<organism evidence="1 2">
    <name type="scientific">Candidatus Nitrosomaritimum aestuariumsis</name>
    <dbReference type="NCBI Taxonomy" id="3342354"/>
    <lineage>
        <taxon>Archaea</taxon>
        <taxon>Nitrososphaerota</taxon>
        <taxon>Nitrososphaeria</taxon>
        <taxon>Nitrosopumilales</taxon>
        <taxon>Nitrosopumilaceae</taxon>
        <taxon>Candidatus Nitrosomaritimum</taxon>
    </lineage>
</organism>